<proteinExistence type="predicted"/>
<name>D9QHB3_BRESC</name>
<evidence type="ECO:0000313" key="2">
    <source>
        <dbReference type="EMBL" id="ADL01079.1"/>
    </source>
</evidence>
<reference evidence="3" key="1">
    <citation type="journal article" date="2011" name="J. Bacteriol.">
        <title>Genome sequences of eight morphologically diverse alphaproteobacteria.</title>
        <authorList>
            <consortium name="US DOE Joint Genome Institute"/>
            <person name="Brown P.J."/>
            <person name="Kysela D.T."/>
            <person name="Buechlein A."/>
            <person name="Hemmerich C."/>
            <person name="Brun Y.V."/>
        </authorList>
    </citation>
    <scope>NUCLEOTIDE SEQUENCE [LARGE SCALE GENOMIC DNA]</scope>
    <source>
        <strain evidence="3">ATCC 15264 / DSM 4735 / LMG 14903 / NBRC 16000 / CB 81</strain>
    </source>
</reference>
<dbReference type="Proteomes" id="UP000002696">
    <property type="component" value="Chromosome"/>
</dbReference>
<keyword evidence="1" id="KW-0472">Membrane</keyword>
<keyword evidence="1" id="KW-0812">Transmembrane</keyword>
<sequence>MATMDEARQSRSLFRTVVLLVTGGLCGLFWREVFQLVILIAG</sequence>
<dbReference type="RefSeq" id="WP_013269181.1">
    <property type="nucleotide sequence ID" value="NC_014375.1"/>
</dbReference>
<keyword evidence="3" id="KW-1185">Reference proteome</keyword>
<keyword evidence="1" id="KW-1133">Transmembrane helix</keyword>
<dbReference type="KEGG" id="bsb:Bresu_1768"/>
<dbReference type="HOGENOM" id="CLU_3248197_0_0_5"/>
<gene>
    <name evidence="2" type="ordered locus">Bresu_1768</name>
</gene>
<dbReference type="AlphaFoldDB" id="D9QHB3"/>
<feature type="transmembrane region" description="Helical" evidence="1">
    <location>
        <begin position="12"/>
        <end position="30"/>
    </location>
</feature>
<evidence type="ECO:0000256" key="1">
    <source>
        <dbReference type="SAM" id="Phobius"/>
    </source>
</evidence>
<evidence type="ECO:0000313" key="3">
    <source>
        <dbReference type="Proteomes" id="UP000002696"/>
    </source>
</evidence>
<accession>D9QHB3</accession>
<dbReference type="InParanoid" id="D9QHB3"/>
<protein>
    <submittedName>
        <fullName evidence="2">Uncharacterized protein</fullName>
    </submittedName>
</protein>
<organism evidence="2 3">
    <name type="scientific">Brevundimonas subvibrioides (strain ATCC 15264 / DSM 4735 / LMG 14903 / NBRC 16000 / CB 81)</name>
    <name type="common">Caulobacter subvibrioides</name>
    <dbReference type="NCBI Taxonomy" id="633149"/>
    <lineage>
        <taxon>Bacteria</taxon>
        <taxon>Pseudomonadati</taxon>
        <taxon>Pseudomonadota</taxon>
        <taxon>Alphaproteobacteria</taxon>
        <taxon>Caulobacterales</taxon>
        <taxon>Caulobacteraceae</taxon>
        <taxon>Brevundimonas</taxon>
    </lineage>
</organism>
<dbReference type="EMBL" id="CP002102">
    <property type="protein sequence ID" value="ADL01079.1"/>
    <property type="molecule type" value="Genomic_DNA"/>
</dbReference>